<keyword evidence="2" id="KW-0732">Signal</keyword>
<dbReference type="AlphaFoldDB" id="K7S559"/>
<evidence type="ECO:0008006" key="5">
    <source>
        <dbReference type="Google" id="ProtNLM"/>
    </source>
</evidence>
<reference evidence="3 4" key="1">
    <citation type="journal article" date="2012" name="BMC Genomics">
        <title>The genome sequence of Propionibacterium acidipropionici provides insights into its biotechnological and industrial potential.</title>
        <authorList>
            <person name="Parizzi L.P."/>
            <person name="Grassi M.C."/>
            <person name="Llerena L.A."/>
            <person name="Carazzolle M.F."/>
            <person name="Queiroz V.L."/>
            <person name="Lunardi I."/>
            <person name="Zeidler A.F."/>
            <person name="Teixeira P.J."/>
            <person name="Mieczkowski P."/>
            <person name="Rincones J."/>
            <person name="Pereira G.A."/>
        </authorList>
    </citation>
    <scope>NUCLEOTIDE SEQUENCE [LARGE SCALE GENOMIC DNA]</scope>
    <source>
        <strain evidence="4">ATCC 4875 / DSM 20272 / JCM 6432 / NBRC 12425 / NCIMB 8070</strain>
    </source>
</reference>
<dbReference type="SUPFAM" id="SSF51126">
    <property type="entry name" value="Pectin lyase-like"/>
    <property type="match status" value="1"/>
</dbReference>
<organism evidence="3 4">
    <name type="scientific">Acidipropionibacterium acidipropionici (strain ATCC 4875 / DSM 20272 / JCM 6432 / NBRC 12425 / NCIMB 8070 / 4)</name>
    <name type="common">Propionibacterium acidipropionici</name>
    <dbReference type="NCBI Taxonomy" id="1171373"/>
    <lineage>
        <taxon>Bacteria</taxon>
        <taxon>Bacillati</taxon>
        <taxon>Actinomycetota</taxon>
        <taxon>Actinomycetes</taxon>
        <taxon>Propionibacteriales</taxon>
        <taxon>Propionibacteriaceae</taxon>
        <taxon>Acidipropionibacterium</taxon>
    </lineage>
</organism>
<feature type="compositionally biased region" description="Low complexity" evidence="1">
    <location>
        <begin position="41"/>
        <end position="50"/>
    </location>
</feature>
<evidence type="ECO:0000313" key="3">
    <source>
        <dbReference type="EMBL" id="AFV89757.1"/>
    </source>
</evidence>
<dbReference type="PATRIC" id="fig|1171373.8.peg.1940"/>
<evidence type="ECO:0000256" key="2">
    <source>
        <dbReference type="SAM" id="SignalP"/>
    </source>
</evidence>
<gene>
    <name evidence="3" type="ordered locus">PACID_19580</name>
</gene>
<dbReference type="KEGG" id="pbo:PACID_19580"/>
<dbReference type="Proteomes" id="UP000000214">
    <property type="component" value="Chromosome"/>
</dbReference>
<accession>K7S559</accession>
<feature type="chain" id="PRO_5039504827" description="Right-handed parallel beta-helix repeat-containing protein" evidence="2">
    <location>
        <begin position="25"/>
        <end position="336"/>
    </location>
</feature>
<feature type="signal peptide" evidence="2">
    <location>
        <begin position="1"/>
        <end position="24"/>
    </location>
</feature>
<name>K7S559_ACIA4</name>
<evidence type="ECO:0000256" key="1">
    <source>
        <dbReference type="SAM" id="MobiDB-lite"/>
    </source>
</evidence>
<protein>
    <recommendedName>
        <fullName evidence="5">Right-handed parallel beta-helix repeat-containing protein</fullName>
    </recommendedName>
</protein>
<dbReference type="PROSITE" id="PS51257">
    <property type="entry name" value="PROKAR_LIPOPROTEIN"/>
    <property type="match status" value="1"/>
</dbReference>
<sequence>MRAHDRRRGRAPTALVAVACLVLAGCSQDSGGPDPGPMTTSAGASASSARAPEDGWGVTPSNVGLRRLGLSCDRLPAYRGPQRVPAGTTISGRLISSGLDLSAGGITVERSCIRPTGAAPGMPIVGTTNYDSMRPTPSKVIIRDSDVDGSRLSATAAARATGFIGVADLVRNYIHRFGSGIAIMNAGTELDSLVAQNYVTGLVATGDPAGDGTHSDAFTVRDFDIASRPGRKLIVRGNRFDCDSGADTGALFIQTYSGPIGNVLVQRNLLEGGGYQLGLNGARHKYSNMRAVGNRFSGTGWGPAYVQGGPGWAAWEGNHLHAKGDVSAEGAVVGRP</sequence>
<dbReference type="HOGENOM" id="CLU_825997_0_0_11"/>
<evidence type="ECO:0000313" key="4">
    <source>
        <dbReference type="Proteomes" id="UP000000214"/>
    </source>
</evidence>
<dbReference type="InterPro" id="IPR011050">
    <property type="entry name" value="Pectin_lyase_fold/virulence"/>
</dbReference>
<dbReference type="STRING" id="1171373.PACID_19580"/>
<proteinExistence type="predicted"/>
<feature type="region of interest" description="Disordered" evidence="1">
    <location>
        <begin position="29"/>
        <end position="58"/>
    </location>
</feature>
<dbReference type="RefSeq" id="WP_015070658.1">
    <property type="nucleotide sequence ID" value="NC_019395.1"/>
</dbReference>
<dbReference type="EMBL" id="CP003493">
    <property type="protein sequence ID" value="AFV89757.1"/>
    <property type="molecule type" value="Genomic_DNA"/>
</dbReference>